<accession>A0ABP9A350</accession>
<dbReference type="InterPro" id="IPR012334">
    <property type="entry name" value="Pectin_lyas_fold"/>
</dbReference>
<dbReference type="Proteomes" id="UP001500928">
    <property type="component" value="Unassembled WGS sequence"/>
</dbReference>
<dbReference type="InterPro" id="IPR039448">
    <property type="entry name" value="Beta_helix"/>
</dbReference>
<evidence type="ECO:0000313" key="4">
    <source>
        <dbReference type="Proteomes" id="UP001500928"/>
    </source>
</evidence>
<dbReference type="Gene3D" id="2.160.20.10">
    <property type="entry name" value="Single-stranded right-handed beta-helix, Pectin lyase-like"/>
    <property type="match status" value="1"/>
</dbReference>
<dbReference type="Pfam" id="PF13229">
    <property type="entry name" value="Beta_helix"/>
    <property type="match status" value="1"/>
</dbReference>
<evidence type="ECO:0000256" key="1">
    <source>
        <dbReference type="SAM" id="MobiDB-lite"/>
    </source>
</evidence>
<feature type="region of interest" description="Disordered" evidence="1">
    <location>
        <begin position="42"/>
        <end position="63"/>
    </location>
</feature>
<organism evidence="3 4">
    <name type="scientific">Actinomycetospora chlora</name>
    <dbReference type="NCBI Taxonomy" id="663608"/>
    <lineage>
        <taxon>Bacteria</taxon>
        <taxon>Bacillati</taxon>
        <taxon>Actinomycetota</taxon>
        <taxon>Actinomycetes</taxon>
        <taxon>Pseudonocardiales</taxon>
        <taxon>Pseudonocardiaceae</taxon>
        <taxon>Actinomycetospora</taxon>
    </lineage>
</organism>
<comment type="caution">
    <text evidence="3">The sequence shown here is derived from an EMBL/GenBank/DDBJ whole genome shotgun (WGS) entry which is preliminary data.</text>
</comment>
<dbReference type="InterPro" id="IPR006626">
    <property type="entry name" value="PbH1"/>
</dbReference>
<name>A0ABP9A350_9PSEU</name>
<reference evidence="4" key="1">
    <citation type="journal article" date="2019" name="Int. J. Syst. Evol. Microbiol.">
        <title>The Global Catalogue of Microorganisms (GCM) 10K type strain sequencing project: providing services to taxonomists for standard genome sequencing and annotation.</title>
        <authorList>
            <consortium name="The Broad Institute Genomics Platform"/>
            <consortium name="The Broad Institute Genome Sequencing Center for Infectious Disease"/>
            <person name="Wu L."/>
            <person name="Ma J."/>
        </authorList>
    </citation>
    <scope>NUCLEOTIDE SEQUENCE [LARGE SCALE GENOMIC DNA]</scope>
    <source>
        <strain evidence="4">JCM 17979</strain>
    </source>
</reference>
<dbReference type="InterPro" id="IPR011050">
    <property type="entry name" value="Pectin_lyase_fold/virulence"/>
</dbReference>
<feature type="compositionally biased region" description="Polar residues" evidence="1">
    <location>
        <begin position="334"/>
        <end position="351"/>
    </location>
</feature>
<gene>
    <name evidence="3" type="ORF">GCM10023200_01870</name>
</gene>
<dbReference type="SUPFAM" id="SSF51126">
    <property type="entry name" value="Pectin lyase-like"/>
    <property type="match status" value="1"/>
</dbReference>
<feature type="domain" description="Right handed beta helix" evidence="2">
    <location>
        <begin position="209"/>
        <end position="338"/>
    </location>
</feature>
<keyword evidence="4" id="KW-1185">Reference proteome</keyword>
<proteinExistence type="predicted"/>
<sequence>MTWRRPDESRADATSLPAGRRRRRWALTAALVVGLAAADAFSPRPIDSSAQPPRASAVTTTDPARASRCVADAGVAIGPEDDAQTVLDRHPPGTTYLVEAGIHLRNFAVQPKSGDVFCGEPGAVLDGERRLRSAFSGGALDVTLDSITVREYESGRQGGAIQPDARATGWVVRNITAVQNSWAGLLASDGMTILGGHYNDNDQMGVGGNATTGILLDGLDTDPATIDGPELADNHALHAPCEFEGGGMKWDVGQVVIRNAHVHDNDCRGLWADINAHDALIEHNLVEGNHAEGIYYEISRTGVIRDNRVFRNGLVAPAWNGGGITAASSSDVEVSGNRLSGNQNGITGTQQDRPEATPPPHLLDRFHVHDNLICATPDGGTPTGVTADNSADLAARDITFTANTIQSAACE</sequence>
<evidence type="ECO:0000259" key="2">
    <source>
        <dbReference type="Pfam" id="PF13229"/>
    </source>
</evidence>
<dbReference type="EMBL" id="BAABHO010000001">
    <property type="protein sequence ID" value="GAA4773095.1"/>
    <property type="molecule type" value="Genomic_DNA"/>
</dbReference>
<dbReference type="SMART" id="SM00710">
    <property type="entry name" value="PbH1"/>
    <property type="match status" value="5"/>
</dbReference>
<protein>
    <recommendedName>
        <fullName evidence="2">Right handed beta helix domain-containing protein</fullName>
    </recommendedName>
</protein>
<feature type="region of interest" description="Disordered" evidence="1">
    <location>
        <begin position="334"/>
        <end position="362"/>
    </location>
</feature>
<evidence type="ECO:0000313" key="3">
    <source>
        <dbReference type="EMBL" id="GAA4773095.1"/>
    </source>
</evidence>